<accession>Q03950</accession>
<protein>
    <submittedName>
        <fullName evidence="2">IS942 protein</fullName>
    </submittedName>
</protein>
<dbReference type="GO" id="GO:0004803">
    <property type="term" value="F:transposase activity"/>
    <property type="evidence" value="ECO:0007669"/>
    <property type="project" value="InterPro"/>
</dbReference>
<evidence type="ECO:0000313" key="2">
    <source>
        <dbReference type="EMBL" id="AAA22911.1"/>
    </source>
</evidence>
<dbReference type="Pfam" id="PF01609">
    <property type="entry name" value="DDE_Tnp_1"/>
    <property type="match status" value="1"/>
</dbReference>
<proteinExistence type="predicted"/>
<gene>
    <name evidence="2" type="primary">IS942</name>
</gene>
<dbReference type="InterPro" id="IPR002559">
    <property type="entry name" value="Transposase_11"/>
</dbReference>
<reference evidence="2" key="1">
    <citation type="journal article" date="1991" name="Plasmid">
        <title>Identification and DNA sequence of a new Bacteroides fragilis insertion sequence-like element.</title>
        <authorList>
            <person name="Rasmussen B.A."/>
            <person name="Kovacs E."/>
        </authorList>
    </citation>
    <scope>NUCLEOTIDE SEQUENCE</scope>
</reference>
<sequence>MAKVQIKSEKLTPFGGIFSIMEQFDALLAQTIDSTLGLRCTMFGYQYSEILRSLMCVYLCGGSCIEDVTTHLMKHLSLHPTLRTCSADTILRAIEELTCKNITYKSASASGNSYDFNTADKMNCLLIKALLATGQLKSGQEYDFDFDHQFIETEKYDAKPTYKKFLGYSPGVAVINDMIVGIENRDGNTNVRFNQKETLERIFKRLEASEIYISRARMDCGSCSEEIVDMVEAHCRHFYIRANRCSSFYDSMFALTGWKTVEINGIEFELNSILVEKWKGKPYRLVIQRQRRIDGDLDIWEGEYTYRCILTNDYKSSARDIVEFYNLRGGKERIFDDMNNDFGWNRLPKSFMAQNTVFLLMTALIRNFYKAIMQRLKTHEFGLRATSRIKTFVFKFISVPAKWIKTSRRHVLNIYSDNNAYANLFKTDFG</sequence>
<dbReference type="GO" id="GO:0006313">
    <property type="term" value="P:DNA transposition"/>
    <property type="evidence" value="ECO:0007669"/>
    <property type="project" value="InterPro"/>
</dbReference>
<dbReference type="NCBIfam" id="NF033539">
    <property type="entry name" value="transpos_IS1380"/>
    <property type="match status" value="1"/>
</dbReference>
<dbReference type="GO" id="GO:0003677">
    <property type="term" value="F:DNA binding"/>
    <property type="evidence" value="ECO:0007669"/>
    <property type="project" value="InterPro"/>
</dbReference>
<evidence type="ECO:0000259" key="1">
    <source>
        <dbReference type="Pfam" id="PF01609"/>
    </source>
</evidence>
<name>Q03950_BACFG</name>
<dbReference type="InterPro" id="IPR047960">
    <property type="entry name" value="Transpos_IS1380"/>
</dbReference>
<feature type="domain" description="Transposase IS4-like" evidence="1">
    <location>
        <begin position="142"/>
        <end position="368"/>
    </location>
</feature>
<dbReference type="AlphaFoldDB" id="Q03950"/>
<organism evidence="2">
    <name type="scientific">Bacteroides fragilis</name>
    <dbReference type="NCBI Taxonomy" id="817"/>
    <lineage>
        <taxon>Bacteria</taxon>
        <taxon>Pseudomonadati</taxon>
        <taxon>Bacteroidota</taxon>
        <taxon>Bacteroidia</taxon>
        <taxon>Bacteroidales</taxon>
        <taxon>Bacteroidaceae</taxon>
        <taxon>Bacteroides</taxon>
    </lineage>
</organism>
<dbReference type="PIR" id="JQ1020">
    <property type="entry name" value="JQ1020"/>
</dbReference>
<dbReference type="EMBL" id="M60018">
    <property type="protein sequence ID" value="AAA22911.1"/>
    <property type="molecule type" value="Genomic_DNA"/>
</dbReference>